<gene>
    <name evidence="2" type="ORF">TorRG33x02_271850</name>
</gene>
<accession>A0A2P5CVB0</accession>
<dbReference type="AlphaFoldDB" id="A0A2P5CVB0"/>
<dbReference type="OrthoDB" id="10500302at2759"/>
<dbReference type="Proteomes" id="UP000237000">
    <property type="component" value="Unassembled WGS sequence"/>
</dbReference>
<feature type="region of interest" description="Disordered" evidence="1">
    <location>
        <begin position="1"/>
        <end position="22"/>
    </location>
</feature>
<evidence type="ECO:0000256" key="1">
    <source>
        <dbReference type="SAM" id="MobiDB-lite"/>
    </source>
</evidence>
<dbReference type="EMBL" id="JXTC01000324">
    <property type="protein sequence ID" value="PON64985.1"/>
    <property type="molecule type" value="Genomic_DNA"/>
</dbReference>
<dbReference type="InParanoid" id="A0A2P5CVB0"/>
<protein>
    <submittedName>
        <fullName evidence="2">Uncharacterized protein</fullName>
    </submittedName>
</protein>
<evidence type="ECO:0000313" key="2">
    <source>
        <dbReference type="EMBL" id="PON64985.1"/>
    </source>
</evidence>
<keyword evidence="3" id="KW-1185">Reference proteome</keyword>
<organism evidence="2 3">
    <name type="scientific">Trema orientale</name>
    <name type="common">Charcoal tree</name>
    <name type="synonym">Celtis orientalis</name>
    <dbReference type="NCBI Taxonomy" id="63057"/>
    <lineage>
        <taxon>Eukaryota</taxon>
        <taxon>Viridiplantae</taxon>
        <taxon>Streptophyta</taxon>
        <taxon>Embryophyta</taxon>
        <taxon>Tracheophyta</taxon>
        <taxon>Spermatophyta</taxon>
        <taxon>Magnoliopsida</taxon>
        <taxon>eudicotyledons</taxon>
        <taxon>Gunneridae</taxon>
        <taxon>Pentapetalae</taxon>
        <taxon>rosids</taxon>
        <taxon>fabids</taxon>
        <taxon>Rosales</taxon>
        <taxon>Cannabaceae</taxon>
        <taxon>Trema</taxon>
    </lineage>
</organism>
<feature type="non-terminal residue" evidence="2">
    <location>
        <position position="1"/>
    </location>
</feature>
<sequence length="77" mass="8897">DEDFFTWCSSSPFVQDSSCQEPPKTFSNPLIGSLKDLFIFPLAARSNLTYAVQSTWKRYGARYRALRRSKARRDTRG</sequence>
<comment type="caution">
    <text evidence="2">The sequence shown here is derived from an EMBL/GenBank/DDBJ whole genome shotgun (WGS) entry which is preliminary data.</text>
</comment>
<name>A0A2P5CVB0_TREOI</name>
<feature type="compositionally biased region" description="Polar residues" evidence="1">
    <location>
        <begin position="7"/>
        <end position="22"/>
    </location>
</feature>
<evidence type="ECO:0000313" key="3">
    <source>
        <dbReference type="Proteomes" id="UP000237000"/>
    </source>
</evidence>
<reference evidence="3" key="1">
    <citation type="submission" date="2016-06" db="EMBL/GenBank/DDBJ databases">
        <title>Parallel loss of symbiosis genes in relatives of nitrogen-fixing non-legume Parasponia.</title>
        <authorList>
            <person name="Van Velzen R."/>
            <person name="Holmer R."/>
            <person name="Bu F."/>
            <person name="Rutten L."/>
            <person name="Van Zeijl A."/>
            <person name="Liu W."/>
            <person name="Santuari L."/>
            <person name="Cao Q."/>
            <person name="Sharma T."/>
            <person name="Shen D."/>
            <person name="Roswanjaya Y."/>
            <person name="Wardhani T."/>
            <person name="Kalhor M.S."/>
            <person name="Jansen J."/>
            <person name="Van den Hoogen J."/>
            <person name="Gungor B."/>
            <person name="Hartog M."/>
            <person name="Hontelez J."/>
            <person name="Verver J."/>
            <person name="Yang W.-C."/>
            <person name="Schijlen E."/>
            <person name="Repin R."/>
            <person name="Schilthuizen M."/>
            <person name="Schranz E."/>
            <person name="Heidstra R."/>
            <person name="Miyata K."/>
            <person name="Fedorova E."/>
            <person name="Kohlen W."/>
            <person name="Bisseling T."/>
            <person name="Smit S."/>
            <person name="Geurts R."/>
        </authorList>
    </citation>
    <scope>NUCLEOTIDE SEQUENCE [LARGE SCALE GENOMIC DNA]</scope>
    <source>
        <strain evidence="3">cv. RG33-2</strain>
    </source>
</reference>
<proteinExistence type="predicted"/>